<sequence>MSAHAAARAERPWSFARLRRSENTVLIALALVVGVLGGFGAIAFRWLVETATWVFSGHADYAGTSGHPAHPWLPWLGGFFVVLAPAVGGLLYGPLVQRFAKEARGHGVPEVMYAIHRRGGRIPVKVAFVKALASAVTIGSGGSVGREGPIVQIGSALGSSLARAARLDENGVRMLVACGAAGGIAATFNAPIAGVFFAFELLLGTLAARSIGAIVISAVTASVIGRVFLGDEPFLVLPEFHVAHLAEYGLYVVLGVLAALVGVTFTTVLYKIEDAWDAVWRGPEWARPAVGGLGLGLLLLAVPQMYGVGYPVLEGAVMGRYAVWFLLVLLVAKIVATSFTIGMGGSGGVFAPSLFLGAMLGAAFGQGADALLPGLDLDPGAYAVVGMAAVFAGASRAPITAVLILFELSGEYTIILPLMLAVAVSTLLSGRLSHDSIYTLKLRRRGIDITRRADTRALHGSTVGELMTAAPPTLRRGLPAADAVGALVAARRHTLPVVDRDGRYLGVVTSSAAAGAVTSDDDAAEVVVGQLLERRAGVGPSDAVEDVLEELLDEEGADGLAVVEDGALVGWLQQDAVLRRLASASV</sequence>
<dbReference type="Pfam" id="PF00654">
    <property type="entry name" value="Voltage_CLC"/>
    <property type="match status" value="1"/>
</dbReference>
<accession>A0ABT8G9R9</accession>
<dbReference type="InterPro" id="IPR050368">
    <property type="entry name" value="ClC-type_chloride_channel"/>
</dbReference>
<organism evidence="13 14">
    <name type="scientific">Demequina litoralis</name>
    <dbReference type="NCBI Taxonomy" id="3051660"/>
    <lineage>
        <taxon>Bacteria</taxon>
        <taxon>Bacillati</taxon>
        <taxon>Actinomycetota</taxon>
        <taxon>Actinomycetes</taxon>
        <taxon>Micrococcales</taxon>
        <taxon>Demequinaceae</taxon>
        <taxon>Demequina</taxon>
    </lineage>
</organism>
<feature type="transmembrane region" description="Helical" evidence="11">
    <location>
        <begin position="380"/>
        <end position="406"/>
    </location>
</feature>
<dbReference type="PROSITE" id="PS51371">
    <property type="entry name" value="CBS"/>
    <property type="match status" value="1"/>
</dbReference>
<comment type="caution">
    <text evidence="13">The sequence shown here is derived from an EMBL/GenBank/DDBJ whole genome shotgun (WGS) entry which is preliminary data.</text>
</comment>
<feature type="transmembrane region" description="Helical" evidence="11">
    <location>
        <begin position="72"/>
        <end position="92"/>
    </location>
</feature>
<keyword evidence="10" id="KW-0129">CBS domain</keyword>
<dbReference type="Pfam" id="PF00571">
    <property type="entry name" value="CBS"/>
    <property type="match status" value="1"/>
</dbReference>
<feature type="transmembrane region" description="Helical" evidence="11">
    <location>
        <begin position="412"/>
        <end position="434"/>
    </location>
</feature>
<keyword evidence="14" id="KW-1185">Reference proteome</keyword>
<feature type="transmembrane region" description="Helical" evidence="11">
    <location>
        <begin position="25"/>
        <end position="48"/>
    </location>
</feature>
<dbReference type="InterPro" id="IPR014743">
    <property type="entry name" value="Cl-channel_core"/>
</dbReference>
<keyword evidence="5" id="KW-0406">Ion transport</keyword>
<dbReference type="CDD" id="cd00400">
    <property type="entry name" value="Voltage_gated_ClC"/>
    <property type="match status" value="1"/>
</dbReference>
<evidence type="ECO:0000313" key="14">
    <source>
        <dbReference type="Proteomes" id="UP001172728"/>
    </source>
</evidence>
<dbReference type="SMART" id="SM00116">
    <property type="entry name" value="CBS"/>
    <property type="match status" value="2"/>
</dbReference>
<feature type="transmembrane region" description="Helical" evidence="11">
    <location>
        <begin position="175"/>
        <end position="199"/>
    </location>
</feature>
<dbReference type="RefSeq" id="WP_301133423.1">
    <property type="nucleotide sequence ID" value="NZ_JAUHPW010000005.1"/>
</dbReference>
<keyword evidence="4 11" id="KW-1133">Transmembrane helix</keyword>
<dbReference type="PANTHER" id="PTHR43427">
    <property type="entry name" value="CHLORIDE CHANNEL PROTEIN CLC-E"/>
    <property type="match status" value="1"/>
</dbReference>
<name>A0ABT8G9R9_9MICO</name>
<keyword evidence="6 11" id="KW-0472">Membrane</keyword>
<protein>
    <submittedName>
        <fullName evidence="13">Chloride channel protein</fullName>
    </submittedName>
</protein>
<feature type="transmembrane region" description="Helical" evidence="11">
    <location>
        <begin position="250"/>
        <end position="270"/>
    </location>
</feature>
<evidence type="ECO:0000259" key="12">
    <source>
        <dbReference type="PROSITE" id="PS51371"/>
    </source>
</evidence>
<dbReference type="InterPro" id="IPR001807">
    <property type="entry name" value="ClC"/>
</dbReference>
<dbReference type="Gene3D" id="1.10.3080.10">
    <property type="entry name" value="Clc chloride channel"/>
    <property type="match status" value="1"/>
</dbReference>
<evidence type="ECO:0000256" key="7">
    <source>
        <dbReference type="ARBA" id="ARBA00023173"/>
    </source>
</evidence>
<feature type="domain" description="CBS" evidence="12">
    <location>
        <begin position="467"/>
        <end position="523"/>
    </location>
</feature>
<dbReference type="InterPro" id="IPR000644">
    <property type="entry name" value="CBS_dom"/>
</dbReference>
<evidence type="ECO:0000256" key="3">
    <source>
        <dbReference type="ARBA" id="ARBA00022692"/>
    </source>
</evidence>
<evidence type="ECO:0000256" key="8">
    <source>
        <dbReference type="ARBA" id="ARBA00023214"/>
    </source>
</evidence>
<evidence type="ECO:0000256" key="4">
    <source>
        <dbReference type="ARBA" id="ARBA00022989"/>
    </source>
</evidence>
<evidence type="ECO:0000256" key="1">
    <source>
        <dbReference type="ARBA" id="ARBA00004141"/>
    </source>
</evidence>
<keyword evidence="3 11" id="KW-0812">Transmembrane</keyword>
<evidence type="ECO:0000256" key="11">
    <source>
        <dbReference type="SAM" id="Phobius"/>
    </source>
</evidence>
<dbReference type="PRINTS" id="PR00762">
    <property type="entry name" value="CLCHANNEL"/>
</dbReference>
<evidence type="ECO:0000256" key="2">
    <source>
        <dbReference type="ARBA" id="ARBA00022448"/>
    </source>
</evidence>
<dbReference type="Gene3D" id="3.10.580.10">
    <property type="entry name" value="CBS-domain"/>
    <property type="match status" value="1"/>
</dbReference>
<feature type="transmembrane region" description="Helical" evidence="11">
    <location>
        <begin position="321"/>
        <end position="343"/>
    </location>
</feature>
<evidence type="ECO:0000256" key="9">
    <source>
        <dbReference type="ARBA" id="ARBA00023303"/>
    </source>
</evidence>
<keyword evidence="7" id="KW-0869">Chloride channel</keyword>
<feature type="transmembrane region" description="Helical" evidence="11">
    <location>
        <begin position="349"/>
        <end position="368"/>
    </location>
</feature>
<evidence type="ECO:0000313" key="13">
    <source>
        <dbReference type="EMBL" id="MDN4475886.1"/>
    </source>
</evidence>
<dbReference type="EMBL" id="JAUHPW010000005">
    <property type="protein sequence ID" value="MDN4475886.1"/>
    <property type="molecule type" value="Genomic_DNA"/>
</dbReference>
<comment type="subcellular location">
    <subcellularLocation>
        <location evidence="1">Membrane</location>
        <topology evidence="1">Multi-pass membrane protein</topology>
    </subcellularLocation>
</comment>
<proteinExistence type="predicted"/>
<dbReference type="InterPro" id="IPR046342">
    <property type="entry name" value="CBS_dom_sf"/>
</dbReference>
<keyword evidence="2" id="KW-0813">Transport</keyword>
<dbReference type="Proteomes" id="UP001172728">
    <property type="component" value="Unassembled WGS sequence"/>
</dbReference>
<keyword evidence="8" id="KW-0868">Chloride</keyword>
<dbReference type="SUPFAM" id="SSF54631">
    <property type="entry name" value="CBS-domain pair"/>
    <property type="match status" value="1"/>
</dbReference>
<evidence type="ECO:0000256" key="5">
    <source>
        <dbReference type="ARBA" id="ARBA00023065"/>
    </source>
</evidence>
<dbReference type="SUPFAM" id="SSF81340">
    <property type="entry name" value="Clc chloride channel"/>
    <property type="match status" value="1"/>
</dbReference>
<dbReference type="CDD" id="cd02205">
    <property type="entry name" value="CBS_pair_SF"/>
    <property type="match status" value="1"/>
</dbReference>
<feature type="transmembrane region" description="Helical" evidence="11">
    <location>
        <begin position="290"/>
        <end position="309"/>
    </location>
</feature>
<reference evidence="13" key="1">
    <citation type="submission" date="2023-06" db="EMBL/GenBank/DDBJ databases">
        <title>Sysu t00192.</title>
        <authorList>
            <person name="Gao L."/>
            <person name="Fang B.-Z."/>
            <person name="Li W.-J."/>
        </authorList>
    </citation>
    <scope>NUCLEOTIDE SEQUENCE</scope>
    <source>
        <strain evidence="13">SYSU T00192</strain>
    </source>
</reference>
<gene>
    <name evidence="13" type="ORF">QQX09_08455</name>
</gene>
<evidence type="ECO:0000256" key="6">
    <source>
        <dbReference type="ARBA" id="ARBA00023136"/>
    </source>
</evidence>
<evidence type="ECO:0000256" key="10">
    <source>
        <dbReference type="PROSITE-ProRule" id="PRU00703"/>
    </source>
</evidence>
<feature type="transmembrane region" description="Helical" evidence="11">
    <location>
        <begin position="211"/>
        <end position="229"/>
    </location>
</feature>
<keyword evidence="9" id="KW-0407">Ion channel</keyword>
<dbReference type="PANTHER" id="PTHR43427:SF6">
    <property type="entry name" value="CHLORIDE CHANNEL PROTEIN CLC-E"/>
    <property type="match status" value="1"/>
</dbReference>